<dbReference type="Proteomes" id="UP000321393">
    <property type="component" value="Unassembled WGS sequence"/>
</dbReference>
<sequence length="246" mass="26893">MRFGKEREANLYGSPTATPEPNSLVRPASPRRVESFEAAQPSKPSPSRIESRRISPSELPRPQVVAFADRKSPRIVIRNPSASRRRAPLKPTVEAAALAGSPCAPFTRKPDPPEPPPRDPSDLHPHAHSTCAQAEPRQRHSRAASLRVTPVCTVSEPIPGFKPSRKGKHYNLDLGISLLGKHVFWPLGLVEQISSPTGRQSSMDIDRIRVARRGPRIPIVLVSPPGSLQTSRGRGRSKGKLASDQK</sequence>
<feature type="region of interest" description="Disordered" evidence="1">
    <location>
        <begin position="1"/>
        <end position="144"/>
    </location>
</feature>
<accession>A0A5A7UVP9</accession>
<feature type="region of interest" description="Disordered" evidence="1">
    <location>
        <begin position="219"/>
        <end position="246"/>
    </location>
</feature>
<dbReference type="AlphaFoldDB" id="A0A5A7UVP9"/>
<comment type="caution">
    <text evidence="2">The sequence shown here is derived from an EMBL/GenBank/DDBJ whole genome shotgun (WGS) entry which is preliminary data.</text>
</comment>
<proteinExistence type="predicted"/>
<name>A0A5A7UVP9_CUCMM</name>
<protein>
    <submittedName>
        <fullName evidence="2">Uncharacterized protein</fullName>
    </submittedName>
</protein>
<gene>
    <name evidence="2" type="ORF">E6C27_scaffold1779G00250</name>
</gene>
<evidence type="ECO:0000256" key="1">
    <source>
        <dbReference type="SAM" id="MobiDB-lite"/>
    </source>
</evidence>
<feature type="compositionally biased region" description="Basic and acidic residues" evidence="1">
    <location>
        <begin position="108"/>
        <end position="125"/>
    </location>
</feature>
<evidence type="ECO:0000313" key="3">
    <source>
        <dbReference type="Proteomes" id="UP000321393"/>
    </source>
</evidence>
<reference evidence="2 3" key="1">
    <citation type="submission" date="2019-08" db="EMBL/GenBank/DDBJ databases">
        <title>Draft genome sequences of two oriental melons (Cucumis melo L. var makuwa).</title>
        <authorList>
            <person name="Kwon S.-Y."/>
        </authorList>
    </citation>
    <scope>NUCLEOTIDE SEQUENCE [LARGE SCALE GENOMIC DNA]</scope>
    <source>
        <strain evidence="3">cv. SW 3</strain>
        <tissue evidence="2">Leaf</tissue>
    </source>
</reference>
<evidence type="ECO:0000313" key="2">
    <source>
        <dbReference type="EMBL" id="KAA0059962.1"/>
    </source>
</evidence>
<organism evidence="2 3">
    <name type="scientific">Cucumis melo var. makuwa</name>
    <name type="common">Oriental melon</name>
    <dbReference type="NCBI Taxonomy" id="1194695"/>
    <lineage>
        <taxon>Eukaryota</taxon>
        <taxon>Viridiplantae</taxon>
        <taxon>Streptophyta</taxon>
        <taxon>Embryophyta</taxon>
        <taxon>Tracheophyta</taxon>
        <taxon>Spermatophyta</taxon>
        <taxon>Magnoliopsida</taxon>
        <taxon>eudicotyledons</taxon>
        <taxon>Gunneridae</taxon>
        <taxon>Pentapetalae</taxon>
        <taxon>rosids</taxon>
        <taxon>fabids</taxon>
        <taxon>Cucurbitales</taxon>
        <taxon>Cucurbitaceae</taxon>
        <taxon>Benincaseae</taxon>
        <taxon>Cucumis</taxon>
    </lineage>
</organism>
<dbReference type="EMBL" id="SSTE01005848">
    <property type="protein sequence ID" value="KAA0059962.1"/>
    <property type="molecule type" value="Genomic_DNA"/>
</dbReference>